<reference evidence="1 2" key="1">
    <citation type="submission" date="2018-05" db="EMBL/GenBank/DDBJ databases">
        <title>Complete Genome Sequence of Methylobacterium sp. 17Sr1-28.</title>
        <authorList>
            <person name="Srinivasan S."/>
        </authorList>
    </citation>
    <scope>NUCLEOTIDE SEQUENCE [LARGE SCALE GENOMIC DNA]</scope>
    <source>
        <strain evidence="1 2">17Sr1-28</strain>
    </source>
</reference>
<dbReference type="EMBL" id="CP029553">
    <property type="protein sequence ID" value="AWN47208.1"/>
    <property type="molecule type" value="Genomic_DNA"/>
</dbReference>
<accession>A0A2U8WNX3</accession>
<evidence type="ECO:0008006" key="3">
    <source>
        <dbReference type="Google" id="ProtNLM"/>
    </source>
</evidence>
<proteinExistence type="predicted"/>
<gene>
    <name evidence="1" type="ORF">DK419_13500</name>
</gene>
<dbReference type="KEGG" id="mtea:DK419_13500"/>
<sequence length="134" mass="14794">MTRTDELHALLVRVKAATRGDRDLEAELFATLGCTTIYRTNYADWYCRWPNDQGEYRLMPAPMSCVDHALALIARLLPDWGGRVSFGSTSTARLWHGERADKIQAQDGASPALALIAALLSALISKEGTHAEHL</sequence>
<dbReference type="AlphaFoldDB" id="A0A2U8WNX3"/>
<dbReference type="RefSeq" id="WP_109959539.1">
    <property type="nucleotide sequence ID" value="NZ_CP029553.1"/>
</dbReference>
<evidence type="ECO:0000313" key="2">
    <source>
        <dbReference type="Proteomes" id="UP000245444"/>
    </source>
</evidence>
<keyword evidence="2" id="KW-1185">Reference proteome</keyword>
<dbReference type="Proteomes" id="UP000245444">
    <property type="component" value="Chromosome"/>
</dbReference>
<evidence type="ECO:0000313" key="1">
    <source>
        <dbReference type="EMBL" id="AWN47208.1"/>
    </source>
</evidence>
<protein>
    <recommendedName>
        <fullName evidence="3">Phage ABA sandwich domain-containing protein</fullName>
    </recommendedName>
</protein>
<name>A0A2U8WNX3_9HYPH</name>
<organism evidence="1 2">
    <name type="scientific">Methylobacterium terrae</name>
    <dbReference type="NCBI Taxonomy" id="2202827"/>
    <lineage>
        <taxon>Bacteria</taxon>
        <taxon>Pseudomonadati</taxon>
        <taxon>Pseudomonadota</taxon>
        <taxon>Alphaproteobacteria</taxon>
        <taxon>Hyphomicrobiales</taxon>
        <taxon>Methylobacteriaceae</taxon>
        <taxon>Methylobacterium</taxon>
    </lineage>
</organism>